<dbReference type="Proteomes" id="UP000494165">
    <property type="component" value="Unassembled WGS sequence"/>
</dbReference>
<dbReference type="SUPFAM" id="SSF46565">
    <property type="entry name" value="Chaperone J-domain"/>
    <property type="match status" value="1"/>
</dbReference>
<dbReference type="PANTHER" id="PTHR36983">
    <property type="entry name" value="DNAJ HOMOLOG SUBFAMILY C MEMBER 13"/>
    <property type="match status" value="1"/>
</dbReference>
<comment type="caution">
    <text evidence="3">The sequence shown here is derived from an EMBL/GenBank/DDBJ whole genome shotgun (WGS) entry which is preliminary data.</text>
</comment>
<dbReference type="PROSITE" id="PS50076">
    <property type="entry name" value="DNAJ_2"/>
    <property type="match status" value="1"/>
</dbReference>
<evidence type="ECO:0000313" key="3">
    <source>
        <dbReference type="EMBL" id="CAB3364063.1"/>
    </source>
</evidence>
<dbReference type="SMART" id="SM00271">
    <property type="entry name" value="DnaJ"/>
    <property type="match status" value="1"/>
</dbReference>
<reference evidence="3 4" key="1">
    <citation type="submission" date="2020-04" db="EMBL/GenBank/DDBJ databases">
        <authorList>
            <person name="Alioto T."/>
            <person name="Alioto T."/>
            <person name="Gomez Garrido J."/>
        </authorList>
    </citation>
    <scope>NUCLEOTIDE SEQUENCE [LARGE SCALE GENOMIC DNA]</scope>
</reference>
<dbReference type="InterPro" id="IPR016024">
    <property type="entry name" value="ARM-type_fold"/>
</dbReference>
<protein>
    <recommendedName>
        <fullName evidence="2">J domain-containing protein</fullName>
    </recommendedName>
</protein>
<proteinExistence type="predicted"/>
<organism evidence="3 4">
    <name type="scientific">Cloeon dipterum</name>
    <dbReference type="NCBI Taxonomy" id="197152"/>
    <lineage>
        <taxon>Eukaryota</taxon>
        <taxon>Metazoa</taxon>
        <taxon>Ecdysozoa</taxon>
        <taxon>Arthropoda</taxon>
        <taxon>Hexapoda</taxon>
        <taxon>Insecta</taxon>
        <taxon>Pterygota</taxon>
        <taxon>Palaeoptera</taxon>
        <taxon>Ephemeroptera</taxon>
        <taxon>Pisciforma</taxon>
        <taxon>Baetidae</taxon>
        <taxon>Cloeon</taxon>
    </lineage>
</organism>
<dbReference type="InterPro" id="IPR025640">
    <property type="entry name" value="GYF_2"/>
</dbReference>
<gene>
    <name evidence="3" type="ORF">CLODIP_2_CD06943</name>
</gene>
<dbReference type="SUPFAM" id="SSF48371">
    <property type="entry name" value="ARM repeat"/>
    <property type="match status" value="2"/>
</dbReference>
<dbReference type="Pfam" id="PF14237">
    <property type="entry name" value="GYF_2"/>
    <property type="match status" value="1"/>
</dbReference>
<accession>A0A8S1C462</accession>
<dbReference type="OrthoDB" id="69656at2759"/>
<evidence type="ECO:0000256" key="1">
    <source>
        <dbReference type="SAM" id="MobiDB-lite"/>
    </source>
</evidence>
<evidence type="ECO:0000313" key="4">
    <source>
        <dbReference type="Proteomes" id="UP000494165"/>
    </source>
</evidence>
<dbReference type="InterPro" id="IPR036869">
    <property type="entry name" value="J_dom_sf"/>
</dbReference>
<dbReference type="Gene3D" id="1.25.10.10">
    <property type="entry name" value="Leucine-rich Repeat Variant"/>
    <property type="match status" value="4"/>
</dbReference>
<dbReference type="PANTHER" id="PTHR36983:SF2">
    <property type="entry name" value="DNAJ HOMOLOG SUBFAMILY C MEMBER 13"/>
    <property type="match status" value="1"/>
</dbReference>
<keyword evidence="4" id="KW-1185">Reference proteome</keyword>
<sequence>MRFSTEFRADLLTDLLVHRHHFLGAEKQKDPSSSYPASKLHWSGINLPVTLTVAPAGLEQRDVTSNALLAYYPYKEIAGFRKVNNCPGCHGSNEAWAVEIKQTGRMHLFVCSDWAGIKQKMVKYALQYLGLTLVVTSSQPEVSIEWENWNSARLGKFSSDDSLTPIGEYNVMKTSSRHSEPVRRVLCLSEQCLIDRDLQTLQICSIAPLERIFCLVRPRESAQNFTVQFDNGQSKKYACHERDAVLASLLDTIKAAGNRNVHVSTNGTARGMRWLPLWAMIDEETEKMVLKLIQPPLCDKPYAELLERFNANVPYNGLAHITAPTGIFGENKDKQVTSALETIMMKEGDISTIPLTELEVQFHALRRLLACRVGYCSFTTLPGLRENIGMRVVKSLRRGDESVAQLALELVCALMVPLHQAWDIRQEQLNKASLLSSPKFLASLLDMWAGHVTRGTGALVVAAMLDVLTFALCVPYSETTSAAHFDQLLGALAERGRCLYKLFQHPCLAIVRGAGLCMKALVEEGSAEVGAKMQQLALTEGALPRHLHSAFYLTDTEPRIMALRQLSRQLVALWCVNNDEANDLLKRILPHGLLNWLESDEKVVESSEDHLNTRDNLKLVIDDMESLKPKGVQKMGLTVQKNLKVVERHVEHALQHWGARMGLERLERIGVSGGMVEITDTSNLPKPVALRLRRELVKSTANWSLLYSKFWHDHAQPDLIWNHRTREELREALKQELANFSSEADFTASTMADAENIHISWNYREFEVNYASLADEIKIGDYYLRLLLERDHEATLQASLGEGIAVGSGIKKASKLFTELYHRFLLSPTRADMRAMCLQAMSIVYGQHYEELRPFSDMKFLVAMLDKSVEKPERDRIVLFLRQLVRQKSNCQLMLDAGVVKSLIDLVTLSHLHTNRAMVPSQSNVLESGPGMTRDQEKEWYYEVNNVRAGPVSFKTLKELYSAQTITNKTKCWAQGMESWRFLQQVPQLKWSLIARGEAVMDESQLAHLALGILIQLSEYSPSREADGSIIRPLPRVKRELSDQSCLPHVVQLLLTFDPKIVESVATLLHSVMADNPAATRLYLTGAFYLVLMYTGSNVLPIARFLSATHTLQASSRVQGTGSILSPLLPDAMVHFLINHGPEKFAETFLGEFDTPEAIWSSEMRRHLCERLAAHLADFSPRLSSNTRAIYSHCAIPEVQYPQLDRELFCGSFYLRHLCDEIKFPNWPIPEPVSLLRDVLLLWKREVEKKPPAMSTADALRELGITDTENVQEAEIRKAYFVNAQKFHPDKNPAGRERFEAVNKAYEFLCSKDSRDLSGPNPENIVLILRTQSILFRRYKQELSPYKYAGYPQLIKTIKMETGDEALFSKQTPLLASASELAFYTVDCSSLNAEELRREGGIDSLLEALSRCVAVLSKSSKPQDVAVRVCCNVVQTLGVCAKSQACRDKMVELPRLVWELCSILHWQHLIELACHTSACIASLAADSILQMALVQTGAMWPALRAIFGYDYTLEEGGVTQAESSNNQALENRLARLSLRVCGALSGFPPPSPTSSQPPKEIGKIKGEEVKKETYPVNKVAQTCLERLLTPYIAHQLHGDNPDEILKILNSNIENPYLIWDNGTRAQLNDFVEQQRTTRRDPNDPIDPSVDLAPEFDFPAHSDELIIGGVFIRIYNEQPSFIIQKPKGFVLELLEYLRNQSKKLQSVPPEDKIHVHSHMALQSLANVLKGNPGVELQLIGHFKLLSWLLVIPRLQPDCLRVLNTACSNQECVNDLAVSEIMHHILLTLLGEEESVTPCLDCLHALASSPKAVKEALAKGAVLHLLCLFCNSNNSEEVRGRTAELISRLSADRLSGPRVKLVLSRFLPASLSDMILATPRMAMALYDGNHENPELVWGIEQRASLERHLKELQQEFSKRQRLDGKAEWKSPDTDFNYQVDQSDELVVGGVYLRLFSTNPGWSLKRPKHFLGELLDTTIDLMSRESGESSKMDLAIVSLVSLLATQPKLADVLPSLGHMPKLVQTLVSCVNKGNNQATIGAVKVFLHLSKSQGCVEALRNTDCVSALKLAMQKYPQAQGPACETLGNWFSAMGSEPIVRQAVQIELVPYLLGLLQSSSSVLSPAHKAHLVHALKALRNTSNPQLAEKIAAMLDKCPGWAEFRDQKHDLFLGGPNEQKYLEAPSGMMGYLTDGRGTANLPDQPPPLLSPTESSPR</sequence>
<dbReference type="GO" id="GO:0007032">
    <property type="term" value="P:endosome organization"/>
    <property type="evidence" value="ECO:0007669"/>
    <property type="project" value="InterPro"/>
</dbReference>
<dbReference type="InterPro" id="IPR001623">
    <property type="entry name" value="DnaJ_domain"/>
</dbReference>
<dbReference type="Pfam" id="PF19432">
    <property type="entry name" value="RME-8_N"/>
    <property type="match status" value="1"/>
</dbReference>
<evidence type="ECO:0000259" key="2">
    <source>
        <dbReference type="PROSITE" id="PS50076"/>
    </source>
</evidence>
<name>A0A8S1C462_9INSE</name>
<dbReference type="InterPro" id="IPR044978">
    <property type="entry name" value="GRV2/DNAJC13"/>
</dbReference>
<dbReference type="EMBL" id="CADEPI010000014">
    <property type="protein sequence ID" value="CAB3364063.1"/>
    <property type="molecule type" value="Genomic_DNA"/>
</dbReference>
<dbReference type="InterPro" id="IPR011989">
    <property type="entry name" value="ARM-like"/>
</dbReference>
<dbReference type="GO" id="GO:0006898">
    <property type="term" value="P:receptor-mediated endocytosis"/>
    <property type="evidence" value="ECO:0007669"/>
    <property type="project" value="TreeGrafter"/>
</dbReference>
<dbReference type="InterPro" id="IPR000225">
    <property type="entry name" value="Armadillo"/>
</dbReference>
<dbReference type="CDD" id="cd06257">
    <property type="entry name" value="DnaJ"/>
    <property type="match status" value="1"/>
</dbReference>
<dbReference type="InterPro" id="IPR045802">
    <property type="entry name" value="GRV2/DNAJC13_N"/>
</dbReference>
<feature type="domain" description="J" evidence="2">
    <location>
        <begin position="1258"/>
        <end position="1314"/>
    </location>
</feature>
<dbReference type="GO" id="GO:2000641">
    <property type="term" value="P:regulation of early endosome to late endosome transport"/>
    <property type="evidence" value="ECO:0007669"/>
    <property type="project" value="InterPro"/>
</dbReference>
<dbReference type="GO" id="GO:0010008">
    <property type="term" value="C:endosome membrane"/>
    <property type="evidence" value="ECO:0007669"/>
    <property type="project" value="TreeGrafter"/>
</dbReference>
<feature type="region of interest" description="Disordered" evidence="1">
    <location>
        <begin position="2187"/>
        <end position="2211"/>
    </location>
</feature>
<dbReference type="SMART" id="SM00185">
    <property type="entry name" value="ARM"/>
    <property type="match status" value="6"/>
</dbReference>
<dbReference type="Pfam" id="PF00226">
    <property type="entry name" value="DnaJ"/>
    <property type="match status" value="1"/>
</dbReference>
<dbReference type="Gene3D" id="1.10.287.110">
    <property type="entry name" value="DnaJ domain"/>
    <property type="match status" value="1"/>
</dbReference>